<evidence type="ECO:0000313" key="2">
    <source>
        <dbReference type="EMBL" id="KAA6340131.1"/>
    </source>
</evidence>
<organism evidence="1">
    <name type="scientific">termite gut metagenome</name>
    <dbReference type="NCBI Taxonomy" id="433724"/>
    <lineage>
        <taxon>unclassified sequences</taxon>
        <taxon>metagenomes</taxon>
        <taxon>organismal metagenomes</taxon>
    </lineage>
</organism>
<gene>
    <name evidence="1" type="ORF">EZS27_011985</name>
    <name evidence="2" type="ORF">EZS27_011993</name>
</gene>
<evidence type="ECO:0000313" key="1">
    <source>
        <dbReference type="EMBL" id="KAA6340123.1"/>
    </source>
</evidence>
<accession>A0A5J4S473</accession>
<reference evidence="1" key="1">
    <citation type="submission" date="2019-03" db="EMBL/GenBank/DDBJ databases">
        <title>Single cell metagenomics reveals metabolic interactions within the superorganism composed of flagellate Streblomastix strix and complex community of Bacteroidetes bacteria on its surface.</title>
        <authorList>
            <person name="Treitli S.C."/>
            <person name="Kolisko M."/>
            <person name="Husnik F."/>
            <person name="Keeling P."/>
            <person name="Hampl V."/>
        </authorList>
    </citation>
    <scope>NUCLEOTIDE SEQUENCE</scope>
    <source>
        <strain evidence="1">STM</strain>
    </source>
</reference>
<sequence length="53" mass="6364">MRENLLRKENEAIAFIRKFYRLALSMQEDGFHVAFFRRKRFTGIACTHGTVRM</sequence>
<protein>
    <submittedName>
        <fullName evidence="1">Uncharacterized protein</fullName>
    </submittedName>
</protein>
<dbReference type="AlphaFoldDB" id="A0A5J4S473"/>
<proteinExistence type="predicted"/>
<name>A0A5J4S473_9ZZZZ</name>
<dbReference type="EMBL" id="SNRY01000482">
    <property type="protein sequence ID" value="KAA6340123.1"/>
    <property type="molecule type" value="Genomic_DNA"/>
</dbReference>
<comment type="caution">
    <text evidence="1">The sequence shown here is derived from an EMBL/GenBank/DDBJ whole genome shotgun (WGS) entry which is preliminary data.</text>
</comment>
<dbReference type="EMBL" id="SNRY01000482">
    <property type="protein sequence ID" value="KAA6340131.1"/>
    <property type="molecule type" value="Genomic_DNA"/>
</dbReference>